<dbReference type="InterPro" id="IPR014718">
    <property type="entry name" value="GH-type_carb-bd"/>
</dbReference>
<dbReference type="CDD" id="cd09022">
    <property type="entry name" value="Aldose_epim_Ec_YihR"/>
    <property type="match status" value="1"/>
</dbReference>
<dbReference type="Gene3D" id="2.70.98.10">
    <property type="match status" value="1"/>
</dbReference>
<dbReference type="GO" id="GO:0004034">
    <property type="term" value="F:aldose 1-epimerase activity"/>
    <property type="evidence" value="ECO:0007669"/>
    <property type="project" value="UniProtKB-EC"/>
</dbReference>
<dbReference type="InterPro" id="IPR011013">
    <property type="entry name" value="Gal_mutarotase_sf_dom"/>
</dbReference>
<organism evidence="1 2">
    <name type="scientific">Bifidobacterium animalis subsp. lactis CNCM I-2494</name>
    <dbReference type="NCBI Taxonomy" id="1042403"/>
    <lineage>
        <taxon>Bacteria</taxon>
        <taxon>Bacillati</taxon>
        <taxon>Actinomycetota</taxon>
        <taxon>Actinomycetes</taxon>
        <taxon>Bifidobacteriales</taxon>
        <taxon>Bifidobacteriaceae</taxon>
        <taxon>Bifidobacterium</taxon>
    </lineage>
</organism>
<accession>A0A806FH19</accession>
<dbReference type="Pfam" id="PF01263">
    <property type="entry name" value="Aldose_epim"/>
    <property type="match status" value="1"/>
</dbReference>
<reference evidence="1 2" key="1">
    <citation type="journal article" date="2011" name="J. Bacteriol.">
        <title>Genome Sequence of the Probiotic Strain Bifidobacterium animalis subsp. lactis CNCM I-2494.</title>
        <authorList>
            <person name="Chervaux C."/>
            <person name="Grimaldi C."/>
            <person name="Bolotin A."/>
            <person name="Quinquis B."/>
            <person name="Legrain-Raspaud S."/>
            <person name="van Hylckama Vlieg J.E."/>
            <person name="Denariaz G."/>
            <person name="Smokvina T."/>
        </authorList>
    </citation>
    <scope>NUCLEOTIDE SEQUENCE [LARGE SCALE GENOMIC DNA]</scope>
    <source>
        <strain evidence="1 2">CNCM I-2494</strain>
    </source>
</reference>
<dbReference type="InterPro" id="IPR008183">
    <property type="entry name" value="Aldose_1/G6P_1-epimerase"/>
</dbReference>
<keyword evidence="1" id="KW-0413">Isomerase</keyword>
<dbReference type="EMBL" id="CP002915">
    <property type="protein sequence ID" value="AEK30627.1"/>
    <property type="molecule type" value="Genomic_DNA"/>
</dbReference>
<dbReference type="EC" id="5.1.3.3" evidence="1"/>
<dbReference type="GeneID" id="29695903"/>
<protein>
    <submittedName>
        <fullName evidence="1">Aldose 1-epimerase</fullName>
        <ecNumber evidence="1">5.1.3.3</ecNumber>
    </submittedName>
</protein>
<name>A0A806FH19_BIFAN</name>
<dbReference type="KEGG" id="bnm:BALAC2494_00077"/>
<proteinExistence type="predicted"/>
<dbReference type="GO" id="GO:0030246">
    <property type="term" value="F:carbohydrate binding"/>
    <property type="evidence" value="ECO:0007669"/>
    <property type="project" value="InterPro"/>
</dbReference>
<dbReference type="GO" id="GO:0033499">
    <property type="term" value="P:galactose catabolic process via UDP-galactose, Leloir pathway"/>
    <property type="evidence" value="ECO:0007669"/>
    <property type="project" value="TreeGrafter"/>
</dbReference>
<gene>
    <name evidence="1" type="ORF">BALAC2494_00077</name>
</gene>
<dbReference type="PANTHER" id="PTHR10091:SF0">
    <property type="entry name" value="GALACTOSE MUTAROTASE"/>
    <property type="match status" value="1"/>
</dbReference>
<dbReference type="PANTHER" id="PTHR10091">
    <property type="entry name" value="ALDOSE-1-EPIMERASE"/>
    <property type="match status" value="1"/>
</dbReference>
<dbReference type="SUPFAM" id="SSF74650">
    <property type="entry name" value="Galactose mutarotase-like"/>
    <property type="match status" value="1"/>
</dbReference>
<dbReference type="Proteomes" id="UP000008394">
    <property type="component" value="Chromosome"/>
</dbReference>
<dbReference type="RefSeq" id="WP_004218692.1">
    <property type="nucleotide sequence ID" value="NC_017215.1"/>
</dbReference>
<dbReference type="InterPro" id="IPR037480">
    <property type="entry name" value="YihR-like"/>
</dbReference>
<sequence>MGTRLNNEAINDDWSPMSALPPRTGQQFSISHGDYTAVIAQLGATLRVFRYQGDDVTVSTGPDDVVTCCVGRVLVPFPNRLEHGSYDFDGAHYQLPINEPERDNAIHGFGMNYYWQLERLTEDSVTLSWRVPLTEGYPFSLQVFITYTLSNSGMRIDCDAVNNGDGPAPWAMAVHPWFSNGEDAHGNAIDAVTSRCSVQIPANTHVLTNGNLIPTGTEPVDGTKFDFRTAALLDRQPYDDALTDLTHAADGTVTAVFTRPDGRQVAIIGDESITSFQVCTGTGFPEAIHPTGVAVEPQTAYANTFRTGIDLIEIAPGDTAHTTIRYQVLQ</sequence>
<evidence type="ECO:0000313" key="2">
    <source>
        <dbReference type="Proteomes" id="UP000008394"/>
    </source>
</evidence>
<dbReference type="GO" id="GO:0006006">
    <property type="term" value="P:glucose metabolic process"/>
    <property type="evidence" value="ECO:0007669"/>
    <property type="project" value="TreeGrafter"/>
</dbReference>
<dbReference type="AlphaFoldDB" id="A0A806FH19"/>
<evidence type="ECO:0000313" key="1">
    <source>
        <dbReference type="EMBL" id="AEK30627.1"/>
    </source>
</evidence>